<dbReference type="Pfam" id="PF02518">
    <property type="entry name" value="HATPase_c"/>
    <property type="match status" value="1"/>
</dbReference>
<comment type="catalytic activity">
    <reaction evidence="1">
        <text>ATP + protein L-histidine = ADP + protein N-phospho-L-histidine.</text>
        <dbReference type="EC" id="2.7.13.3"/>
    </reaction>
</comment>
<keyword evidence="5" id="KW-0808">Transferase</keyword>
<dbReference type="PANTHER" id="PTHR45339">
    <property type="entry name" value="HYBRID SIGNAL TRANSDUCTION HISTIDINE KINASE J"/>
    <property type="match status" value="1"/>
</dbReference>
<dbReference type="SUPFAM" id="SSF55874">
    <property type="entry name" value="ATPase domain of HSP90 chaperone/DNA topoisomerase II/histidine kinase"/>
    <property type="match status" value="1"/>
</dbReference>
<evidence type="ECO:0000313" key="6">
    <source>
        <dbReference type="Proteomes" id="UP000236724"/>
    </source>
</evidence>
<sequence>MEEVEKISTVLAKQNGNALNVTCPEDIGAMQTDITRLHQILFNLLNNASDATENGEINLHVAREVEGGKEWIRFAVKDMSGGMPSERREWLLKALAHPDPHASGSEQSVRLGLAISSHFWQMMGGKFDIEVESGKGTTYILKLPAHNA</sequence>
<dbReference type="AlphaFoldDB" id="A0A1H6F846"/>
<organism evidence="5 6">
    <name type="scientific">Candidatus Venteria ishoeyi</name>
    <dbReference type="NCBI Taxonomy" id="1899563"/>
    <lineage>
        <taxon>Bacteria</taxon>
        <taxon>Pseudomonadati</taxon>
        <taxon>Pseudomonadota</taxon>
        <taxon>Gammaproteobacteria</taxon>
        <taxon>Thiotrichales</taxon>
        <taxon>Thiotrichaceae</taxon>
        <taxon>Venteria</taxon>
    </lineage>
</organism>
<gene>
    <name evidence="5" type="primary">arcB_10</name>
    <name evidence="5" type="ORF">MBHS_02156</name>
</gene>
<evidence type="ECO:0000256" key="2">
    <source>
        <dbReference type="ARBA" id="ARBA00012438"/>
    </source>
</evidence>
<dbReference type="Proteomes" id="UP000236724">
    <property type="component" value="Unassembled WGS sequence"/>
</dbReference>
<feature type="domain" description="Histidine kinase" evidence="4">
    <location>
        <begin position="1"/>
        <end position="147"/>
    </location>
</feature>
<accession>A0A1H6F846</accession>
<dbReference type="PRINTS" id="PR00344">
    <property type="entry name" value="BCTRLSENSOR"/>
</dbReference>
<evidence type="ECO:0000259" key="4">
    <source>
        <dbReference type="PROSITE" id="PS50109"/>
    </source>
</evidence>
<keyword evidence="6" id="KW-1185">Reference proteome</keyword>
<dbReference type="InterPro" id="IPR005467">
    <property type="entry name" value="His_kinase_dom"/>
</dbReference>
<dbReference type="InterPro" id="IPR004358">
    <property type="entry name" value="Sig_transdc_His_kin-like_C"/>
</dbReference>
<dbReference type="SMART" id="SM00387">
    <property type="entry name" value="HATPase_c"/>
    <property type="match status" value="1"/>
</dbReference>
<dbReference type="InterPro" id="IPR036890">
    <property type="entry name" value="HATPase_C_sf"/>
</dbReference>
<dbReference type="EC" id="2.7.13.3" evidence="2"/>
<reference evidence="5 6" key="1">
    <citation type="submission" date="2016-10" db="EMBL/GenBank/DDBJ databases">
        <authorList>
            <person name="de Groot N.N."/>
        </authorList>
    </citation>
    <scope>NUCLEOTIDE SEQUENCE [LARGE SCALE GENOMIC DNA]</scope>
    <source>
        <strain evidence="5">MBHS1</strain>
    </source>
</reference>
<dbReference type="PANTHER" id="PTHR45339:SF5">
    <property type="entry name" value="HISTIDINE KINASE"/>
    <property type="match status" value="1"/>
</dbReference>
<protein>
    <recommendedName>
        <fullName evidence="2">histidine kinase</fullName>
        <ecNumber evidence="2">2.7.13.3</ecNumber>
    </recommendedName>
</protein>
<evidence type="ECO:0000256" key="3">
    <source>
        <dbReference type="ARBA" id="ARBA00022553"/>
    </source>
</evidence>
<dbReference type="InterPro" id="IPR003594">
    <property type="entry name" value="HATPase_dom"/>
</dbReference>
<dbReference type="Gene3D" id="3.30.565.10">
    <property type="entry name" value="Histidine kinase-like ATPase, C-terminal domain"/>
    <property type="match status" value="1"/>
</dbReference>
<name>A0A1H6F846_9GAMM</name>
<proteinExistence type="predicted"/>
<dbReference type="PROSITE" id="PS50109">
    <property type="entry name" value="HIS_KIN"/>
    <property type="match status" value="1"/>
</dbReference>
<dbReference type="GO" id="GO:0004673">
    <property type="term" value="F:protein histidine kinase activity"/>
    <property type="evidence" value="ECO:0007669"/>
    <property type="project" value="UniProtKB-EC"/>
</dbReference>
<evidence type="ECO:0000313" key="5">
    <source>
        <dbReference type="EMBL" id="SEH06300.1"/>
    </source>
</evidence>
<evidence type="ECO:0000256" key="1">
    <source>
        <dbReference type="ARBA" id="ARBA00000085"/>
    </source>
</evidence>
<keyword evidence="3" id="KW-0597">Phosphoprotein</keyword>
<dbReference type="EMBL" id="FMSV02000467">
    <property type="protein sequence ID" value="SEH06300.1"/>
    <property type="molecule type" value="Genomic_DNA"/>
</dbReference>